<evidence type="ECO:0000313" key="2">
    <source>
        <dbReference type="EMBL" id="HAE94712.1"/>
    </source>
</evidence>
<evidence type="ECO:0000256" key="1">
    <source>
        <dbReference type="SAM" id="SignalP"/>
    </source>
</evidence>
<sequence>MLRFFASAIASLILFLPAAFAQLETGPLSIQSGDEVHTFTVELANDPEEITTGLMDRTELAADAGMLFDFGQPREANMWMKNTLISLDMLFLDTDGEVLAIARDTVPGSLRRINPGVPVKGVLELAGGRAAELGIEPGDVVQHEIFGNLSE</sequence>
<evidence type="ECO:0000313" key="5">
    <source>
        <dbReference type="Proteomes" id="UP000259173"/>
    </source>
</evidence>
<keyword evidence="1" id="KW-0732">Signal</keyword>
<gene>
    <name evidence="2" type="ORF">DCG65_09135</name>
    <name evidence="3" type="ORF">HY36_08350</name>
</gene>
<proteinExistence type="predicted"/>
<reference evidence="3 4" key="1">
    <citation type="journal article" date="2014" name="Antonie Van Leeuwenhoek">
        <title>Hyphomonas beringensis sp. nov. and Hyphomonas chukchiensis sp. nov., isolated from surface seawater of the Bering Sea and Chukchi Sea.</title>
        <authorList>
            <person name="Li C."/>
            <person name="Lai Q."/>
            <person name="Li G."/>
            <person name="Dong C."/>
            <person name="Wang J."/>
            <person name="Liao Y."/>
            <person name="Shao Z."/>
        </authorList>
    </citation>
    <scope>NUCLEOTIDE SEQUENCE [LARGE SCALE GENOMIC DNA]</scope>
    <source>
        <strain evidence="3 4">22II1-22F38</strain>
    </source>
</reference>
<dbReference type="EMBL" id="DMBR01000276">
    <property type="protein sequence ID" value="HAE94712.1"/>
    <property type="molecule type" value="Genomic_DNA"/>
</dbReference>
<dbReference type="PANTHER" id="PTHR37953">
    <property type="entry name" value="UPF0127 PROTEIN MJ1496"/>
    <property type="match status" value="1"/>
</dbReference>
<name>A0A059DZ90_9PROT</name>
<feature type="chain" id="PRO_5044537819" evidence="1">
    <location>
        <begin position="22"/>
        <end position="151"/>
    </location>
</feature>
<dbReference type="InterPro" id="IPR003795">
    <property type="entry name" value="DUF192"/>
</dbReference>
<dbReference type="EMBL" id="AWFH01000045">
    <property type="protein sequence ID" value="KCZ59279.1"/>
    <property type="molecule type" value="Genomic_DNA"/>
</dbReference>
<dbReference type="AlphaFoldDB" id="A0A059DZ90"/>
<dbReference type="STRING" id="1280948.HY36_08350"/>
<dbReference type="PATRIC" id="fig|1280948.3.peg.2786"/>
<dbReference type="InterPro" id="IPR038695">
    <property type="entry name" value="Saro_0823-like_sf"/>
</dbReference>
<dbReference type="RefSeq" id="WP_035553891.1">
    <property type="nucleotide sequence ID" value="NZ_AWFH01000045.1"/>
</dbReference>
<dbReference type="Gene3D" id="2.60.120.1140">
    <property type="entry name" value="Protein of unknown function DUF192"/>
    <property type="match status" value="1"/>
</dbReference>
<protein>
    <submittedName>
        <fullName evidence="2">DUF192 domain-containing protein</fullName>
    </submittedName>
</protein>
<comment type="caution">
    <text evidence="3">The sequence shown here is derived from an EMBL/GenBank/DDBJ whole genome shotgun (WGS) entry which is preliminary data.</text>
</comment>
<evidence type="ECO:0000313" key="4">
    <source>
        <dbReference type="Proteomes" id="UP000024547"/>
    </source>
</evidence>
<organism evidence="3 4">
    <name type="scientific">Hyphomonas atlantica</name>
    <dbReference type="NCBI Taxonomy" id="1280948"/>
    <lineage>
        <taxon>Bacteria</taxon>
        <taxon>Pseudomonadati</taxon>
        <taxon>Pseudomonadota</taxon>
        <taxon>Alphaproteobacteria</taxon>
        <taxon>Hyphomonadales</taxon>
        <taxon>Hyphomonadaceae</taxon>
        <taxon>Hyphomonas</taxon>
    </lineage>
</organism>
<reference evidence="2 5" key="2">
    <citation type="journal article" date="2018" name="Nat. Biotechnol.">
        <title>A standardized bacterial taxonomy based on genome phylogeny substantially revises the tree of life.</title>
        <authorList>
            <person name="Parks D.H."/>
            <person name="Chuvochina M."/>
            <person name="Waite D.W."/>
            <person name="Rinke C."/>
            <person name="Skarshewski A."/>
            <person name="Chaumeil P.A."/>
            <person name="Hugenholtz P."/>
        </authorList>
    </citation>
    <scope>NUCLEOTIDE SEQUENCE [LARGE SCALE GENOMIC DNA]</scope>
    <source>
        <strain evidence="2">UBA8557</strain>
    </source>
</reference>
<dbReference type="Proteomes" id="UP000259173">
    <property type="component" value="Unassembled WGS sequence"/>
</dbReference>
<dbReference type="OrthoDB" id="9808290at2"/>
<dbReference type="eggNOG" id="COG1430">
    <property type="taxonomic scope" value="Bacteria"/>
</dbReference>
<dbReference type="PANTHER" id="PTHR37953:SF1">
    <property type="entry name" value="UPF0127 PROTEIN MJ1496"/>
    <property type="match status" value="1"/>
</dbReference>
<dbReference type="Pfam" id="PF02643">
    <property type="entry name" value="DUF192"/>
    <property type="match status" value="1"/>
</dbReference>
<keyword evidence="4" id="KW-1185">Reference proteome</keyword>
<accession>A0A059DZ90</accession>
<evidence type="ECO:0000313" key="3">
    <source>
        <dbReference type="EMBL" id="KCZ59279.1"/>
    </source>
</evidence>
<feature type="signal peptide" evidence="1">
    <location>
        <begin position="1"/>
        <end position="21"/>
    </location>
</feature>
<dbReference type="Proteomes" id="UP000024547">
    <property type="component" value="Unassembled WGS sequence"/>
</dbReference>